<proteinExistence type="predicted"/>
<sequence length="282" mass="31297">MASRLSASAEAMRASEGGEQRHAVLARRVEYDEESLAGEPPIRRVHQPPAAWTRSGRWRAWLYDPRAQGGIRGFLDNMSMRPGDRLRETISAGISECSVAVAIFSPSYFDSEYCLWELATLVESRKTIIPIFYNIKPSDLVLPEALAASDDYLPQDVERYKYALREAKNTVGLTYDSATGDIAELVSAAADAVLYHMEKMITNLGSVVWHAVLQPNDPNSIPGIDMEGGVVWRRGGIDSKPGKVDTLVYALKMDRWKKAATTYESASDRHLKSDAEARGYPL</sequence>
<dbReference type="EnsemblPlants" id="EMT26193">
    <property type="protein sequence ID" value="EMT26193"/>
    <property type="gene ID" value="F775_02741"/>
</dbReference>
<dbReference type="InterPro" id="IPR000157">
    <property type="entry name" value="TIR_dom"/>
</dbReference>
<accession>M8BWI9</accession>
<dbReference type="PANTHER" id="PTHR32009:SF131">
    <property type="entry name" value="OS07G0566800 PROTEIN"/>
    <property type="match status" value="1"/>
</dbReference>
<dbReference type="GO" id="GO:0007165">
    <property type="term" value="P:signal transduction"/>
    <property type="evidence" value="ECO:0007669"/>
    <property type="project" value="InterPro"/>
</dbReference>
<organism evidence="2">
    <name type="scientific">Aegilops tauschii</name>
    <name type="common">Tausch's goatgrass</name>
    <name type="synonym">Aegilops squarrosa</name>
    <dbReference type="NCBI Taxonomy" id="37682"/>
    <lineage>
        <taxon>Eukaryota</taxon>
        <taxon>Viridiplantae</taxon>
        <taxon>Streptophyta</taxon>
        <taxon>Embryophyta</taxon>
        <taxon>Tracheophyta</taxon>
        <taxon>Spermatophyta</taxon>
        <taxon>Magnoliopsida</taxon>
        <taxon>Liliopsida</taxon>
        <taxon>Poales</taxon>
        <taxon>Poaceae</taxon>
        <taxon>BOP clade</taxon>
        <taxon>Pooideae</taxon>
        <taxon>Triticodae</taxon>
        <taxon>Triticeae</taxon>
        <taxon>Triticinae</taxon>
        <taxon>Aegilops</taxon>
    </lineage>
</organism>
<dbReference type="Pfam" id="PF13676">
    <property type="entry name" value="TIR_2"/>
    <property type="match status" value="1"/>
</dbReference>
<protein>
    <submittedName>
        <fullName evidence="2">TMV resistance protein N</fullName>
    </submittedName>
</protein>
<dbReference type="InterPro" id="IPR035897">
    <property type="entry name" value="Toll_tir_struct_dom_sf"/>
</dbReference>
<keyword evidence="1" id="KW-0520">NAD</keyword>
<reference evidence="2" key="1">
    <citation type="submission" date="2015-06" db="UniProtKB">
        <authorList>
            <consortium name="EnsemblPlants"/>
        </authorList>
    </citation>
    <scope>IDENTIFICATION</scope>
</reference>
<name>M8BWI9_AEGTA</name>
<dbReference type="SUPFAM" id="SSF52200">
    <property type="entry name" value="Toll/Interleukin receptor TIR domain"/>
    <property type="match status" value="1"/>
</dbReference>
<dbReference type="AlphaFoldDB" id="M8BWI9"/>
<dbReference type="Gene3D" id="3.40.50.10140">
    <property type="entry name" value="Toll/interleukin-1 receptor homology (TIR) domain"/>
    <property type="match status" value="1"/>
</dbReference>
<dbReference type="PROSITE" id="PS50104">
    <property type="entry name" value="TIR"/>
    <property type="match status" value="1"/>
</dbReference>
<evidence type="ECO:0000256" key="1">
    <source>
        <dbReference type="ARBA" id="ARBA00023027"/>
    </source>
</evidence>
<dbReference type="PANTHER" id="PTHR32009">
    <property type="entry name" value="TMV RESISTANCE PROTEIN N-LIKE"/>
    <property type="match status" value="1"/>
</dbReference>
<evidence type="ECO:0000313" key="2">
    <source>
        <dbReference type="EnsemblPlants" id="EMT26193"/>
    </source>
</evidence>
<dbReference type="SMART" id="SM00255">
    <property type="entry name" value="TIR"/>
    <property type="match status" value="1"/>
</dbReference>